<sequence length="111" mass="13198">MHTKTRTSEKKRGKKKYACFHSYDQFVTTVILIFIYTFDFFFPVSFEGICACMYMCAFLPFFPFISIFFSSENFIILPLCCTFSSNKITPNRFIVFYFIHTCAHTFNYLLI</sequence>
<dbReference type="AlphaFoldDB" id="C9ZZM4"/>
<keyword evidence="1" id="KW-0472">Membrane</keyword>
<dbReference type="KEGG" id="tbg:TbgDal_IX9490"/>
<reference evidence="3" key="1">
    <citation type="journal article" date="2010" name="PLoS Negl. Trop. Dis.">
        <title>The genome sequence of Trypanosoma brucei gambiense, causative agent of chronic human african trypanosomiasis.</title>
        <authorList>
            <person name="Jackson A.P."/>
            <person name="Sanders M."/>
            <person name="Berry A."/>
            <person name="McQuillan J."/>
            <person name="Aslett M.A."/>
            <person name="Quail M.A."/>
            <person name="Chukualim B."/>
            <person name="Capewell P."/>
            <person name="MacLeod A."/>
            <person name="Melville S.E."/>
            <person name="Gibson W."/>
            <person name="Barry J.D."/>
            <person name="Berriman M."/>
            <person name="Hertz-Fowler C."/>
        </authorList>
    </citation>
    <scope>NUCLEOTIDE SEQUENCE [LARGE SCALE GENOMIC DNA]</scope>
    <source>
        <strain evidence="3">MHOM/CI/86/DAL972</strain>
    </source>
</reference>
<dbReference type="RefSeq" id="XP_011777139.1">
    <property type="nucleotide sequence ID" value="XM_011778837.1"/>
</dbReference>
<evidence type="ECO:0000313" key="3">
    <source>
        <dbReference type="Proteomes" id="UP000002316"/>
    </source>
</evidence>
<proteinExistence type="predicted"/>
<feature type="transmembrane region" description="Helical" evidence="1">
    <location>
        <begin position="44"/>
        <end position="69"/>
    </location>
</feature>
<dbReference type="EMBL" id="FN554972">
    <property type="protein sequence ID" value="CBH14873.1"/>
    <property type="molecule type" value="Genomic_DNA"/>
</dbReference>
<evidence type="ECO:0000256" key="1">
    <source>
        <dbReference type="SAM" id="Phobius"/>
    </source>
</evidence>
<name>C9ZZM4_TRYB9</name>
<protein>
    <submittedName>
        <fullName evidence="2">Uncharacterized protein</fullName>
    </submittedName>
</protein>
<accession>C9ZZM4</accession>
<organism evidence="2 3">
    <name type="scientific">Trypanosoma brucei gambiense (strain MHOM/CI/86/DAL972)</name>
    <dbReference type="NCBI Taxonomy" id="679716"/>
    <lineage>
        <taxon>Eukaryota</taxon>
        <taxon>Discoba</taxon>
        <taxon>Euglenozoa</taxon>
        <taxon>Kinetoplastea</taxon>
        <taxon>Metakinetoplastina</taxon>
        <taxon>Trypanosomatida</taxon>
        <taxon>Trypanosomatidae</taxon>
        <taxon>Trypanosoma</taxon>
    </lineage>
</organism>
<keyword evidence="1" id="KW-1133">Transmembrane helix</keyword>
<evidence type="ECO:0000313" key="2">
    <source>
        <dbReference type="EMBL" id="CBH14873.1"/>
    </source>
</evidence>
<dbReference type="GeneID" id="23861018"/>
<gene>
    <name evidence="2" type="ORF">TbgDal_IX9490</name>
</gene>
<keyword evidence="1" id="KW-0812">Transmembrane</keyword>
<dbReference type="Proteomes" id="UP000002316">
    <property type="component" value="Chromosome 9"/>
</dbReference>
<feature type="transmembrane region" description="Helical" evidence="1">
    <location>
        <begin position="20"/>
        <end position="38"/>
    </location>
</feature>